<evidence type="ECO:0000313" key="9">
    <source>
        <dbReference type="Proteomes" id="UP000237655"/>
    </source>
</evidence>
<organism evidence="8 9">
    <name type="scientific">Pukyongiella litopenaei</name>
    <dbReference type="NCBI Taxonomy" id="2605946"/>
    <lineage>
        <taxon>Bacteria</taxon>
        <taxon>Pseudomonadati</taxon>
        <taxon>Pseudomonadota</taxon>
        <taxon>Alphaproteobacteria</taxon>
        <taxon>Rhodobacterales</taxon>
        <taxon>Paracoccaceae</taxon>
        <taxon>Pukyongiella</taxon>
    </lineage>
</organism>
<dbReference type="Pfam" id="PF00892">
    <property type="entry name" value="EamA"/>
    <property type="match status" value="2"/>
</dbReference>
<comment type="subcellular location">
    <subcellularLocation>
        <location evidence="1">Membrane</location>
        <topology evidence="1">Multi-pass membrane protein</topology>
    </subcellularLocation>
</comment>
<feature type="transmembrane region" description="Helical" evidence="6">
    <location>
        <begin position="124"/>
        <end position="142"/>
    </location>
</feature>
<dbReference type="GO" id="GO:0016020">
    <property type="term" value="C:membrane"/>
    <property type="evidence" value="ECO:0007669"/>
    <property type="project" value="UniProtKB-SubCell"/>
</dbReference>
<dbReference type="Proteomes" id="UP000237655">
    <property type="component" value="Chromosome"/>
</dbReference>
<reference evidence="9" key="1">
    <citation type="submission" date="2018-03" db="EMBL/GenBank/DDBJ databases">
        <title>Genomic analysis of the strain SH-1 isolated from shrimp intestine.</title>
        <authorList>
            <person name="Kim Y.-S."/>
            <person name="Kim S.-E."/>
            <person name="Kim K.-H."/>
        </authorList>
    </citation>
    <scope>NUCLEOTIDE SEQUENCE [LARGE SCALE GENOMIC DNA]</scope>
    <source>
        <strain evidence="9">SH-1</strain>
    </source>
</reference>
<evidence type="ECO:0000256" key="4">
    <source>
        <dbReference type="ARBA" id="ARBA00022989"/>
    </source>
</evidence>
<evidence type="ECO:0000259" key="7">
    <source>
        <dbReference type="Pfam" id="PF00892"/>
    </source>
</evidence>
<feature type="transmembrane region" description="Helical" evidence="6">
    <location>
        <begin position="177"/>
        <end position="196"/>
    </location>
</feature>
<keyword evidence="9" id="KW-1185">Reference proteome</keyword>
<feature type="transmembrane region" description="Helical" evidence="6">
    <location>
        <begin position="208"/>
        <end position="228"/>
    </location>
</feature>
<dbReference type="EMBL" id="CP027665">
    <property type="protein sequence ID" value="AVO39744.1"/>
    <property type="molecule type" value="Genomic_DNA"/>
</dbReference>
<evidence type="ECO:0000256" key="5">
    <source>
        <dbReference type="ARBA" id="ARBA00023136"/>
    </source>
</evidence>
<evidence type="ECO:0000313" key="8">
    <source>
        <dbReference type="EMBL" id="AVO39744.1"/>
    </source>
</evidence>
<accession>A0A2S0MV19</accession>
<dbReference type="SUPFAM" id="SSF103481">
    <property type="entry name" value="Multidrug resistance efflux transporter EmrE"/>
    <property type="match status" value="2"/>
</dbReference>
<evidence type="ECO:0000256" key="1">
    <source>
        <dbReference type="ARBA" id="ARBA00004141"/>
    </source>
</evidence>
<evidence type="ECO:0000256" key="6">
    <source>
        <dbReference type="SAM" id="Phobius"/>
    </source>
</evidence>
<feature type="transmembrane region" description="Helical" evidence="6">
    <location>
        <begin position="99"/>
        <end position="117"/>
    </location>
</feature>
<feature type="transmembrane region" description="Helical" evidence="6">
    <location>
        <begin position="34"/>
        <end position="53"/>
    </location>
</feature>
<dbReference type="InterPro" id="IPR037185">
    <property type="entry name" value="EmrE-like"/>
</dbReference>
<dbReference type="KEGG" id="thas:C6Y53_10670"/>
<keyword evidence="5 6" id="KW-0472">Membrane</keyword>
<evidence type="ECO:0000256" key="3">
    <source>
        <dbReference type="ARBA" id="ARBA00022692"/>
    </source>
</evidence>
<feature type="transmembrane region" description="Helical" evidence="6">
    <location>
        <begin position="148"/>
        <end position="165"/>
    </location>
</feature>
<feature type="transmembrane region" description="Helical" evidence="6">
    <location>
        <begin position="7"/>
        <end position="28"/>
    </location>
</feature>
<feature type="domain" description="EamA" evidence="7">
    <location>
        <begin position="6"/>
        <end position="139"/>
    </location>
</feature>
<dbReference type="RefSeq" id="WP_106474048.1">
    <property type="nucleotide sequence ID" value="NZ_CP027665.1"/>
</dbReference>
<protein>
    <submittedName>
        <fullName evidence="8">DMT family transporter</fullName>
    </submittedName>
</protein>
<keyword evidence="4 6" id="KW-1133">Transmembrane helix</keyword>
<dbReference type="PANTHER" id="PTHR22911">
    <property type="entry name" value="ACYL-MALONYL CONDENSING ENZYME-RELATED"/>
    <property type="match status" value="1"/>
</dbReference>
<dbReference type="AlphaFoldDB" id="A0A2S0MV19"/>
<gene>
    <name evidence="8" type="ORF">C6Y53_10670</name>
</gene>
<dbReference type="PANTHER" id="PTHR22911:SF6">
    <property type="entry name" value="SOLUTE CARRIER FAMILY 35 MEMBER G1"/>
    <property type="match status" value="1"/>
</dbReference>
<keyword evidence="3 6" id="KW-0812">Transmembrane</keyword>
<dbReference type="InterPro" id="IPR000620">
    <property type="entry name" value="EamA_dom"/>
</dbReference>
<feature type="domain" description="EamA" evidence="7">
    <location>
        <begin position="151"/>
        <end position="276"/>
    </location>
</feature>
<sequence length="297" mass="31595">MTDNLRGAALMMASMAAFTINDTCIKAIGGDMPLFQILTLRGLGAVVLIYALARHCGALRVRLPRRDWALIGLRSAAEAAAAYFFLTALINMPLANVTAVLQMLPLTVTLGAALVLGEPVGWRRMLAILIGFGGMLLIVRPGPEGFDTHALFALAAVGCVTVRDLSVRRMSARVPSMLVTLSASVAVLVFAAVLSLTEDWTPVSGRSAALLAGSVLFVFFGYLFSVLVMRSAEVSFTAPFRYTGLLCALVLGWLVFDHWPDPLTLLGAAIVVGSGLFALWRERAATRGARAAMRPGS</sequence>
<feature type="transmembrane region" description="Helical" evidence="6">
    <location>
        <begin position="240"/>
        <end position="256"/>
    </location>
</feature>
<name>A0A2S0MV19_9RHOB</name>
<evidence type="ECO:0000256" key="2">
    <source>
        <dbReference type="ARBA" id="ARBA00009853"/>
    </source>
</evidence>
<feature type="transmembrane region" description="Helical" evidence="6">
    <location>
        <begin position="73"/>
        <end position="93"/>
    </location>
</feature>
<proteinExistence type="inferred from homology"/>
<comment type="similarity">
    <text evidence="2">Belongs to the drug/metabolite transporter (DMT) superfamily. 10 TMS drug/metabolite exporter (DME) (TC 2.A.7.3) family.</text>
</comment>
<feature type="transmembrane region" description="Helical" evidence="6">
    <location>
        <begin position="262"/>
        <end position="280"/>
    </location>
</feature>